<name>A0A979FT53_HYAAZ</name>
<dbReference type="InterPro" id="IPR013087">
    <property type="entry name" value="Znf_C2H2_type"/>
</dbReference>
<evidence type="ECO:0000256" key="1">
    <source>
        <dbReference type="ARBA" id="ARBA00004123"/>
    </source>
</evidence>
<keyword evidence="6" id="KW-0805">Transcription regulation</keyword>
<dbReference type="RefSeq" id="XP_047739606.1">
    <property type="nucleotide sequence ID" value="XM_047883650.1"/>
</dbReference>
<dbReference type="GO" id="GO:0008270">
    <property type="term" value="F:zinc ion binding"/>
    <property type="evidence" value="ECO:0007669"/>
    <property type="project" value="UniProtKB-KW"/>
</dbReference>
<feature type="compositionally biased region" description="Polar residues" evidence="11">
    <location>
        <begin position="1087"/>
        <end position="1099"/>
    </location>
</feature>
<keyword evidence="14" id="KW-1185">Reference proteome</keyword>
<dbReference type="PROSITE" id="PS00028">
    <property type="entry name" value="ZINC_FINGER_C2H2_1"/>
    <property type="match status" value="1"/>
</dbReference>
<dbReference type="PROSITE" id="PS50097">
    <property type="entry name" value="BTB"/>
    <property type="match status" value="1"/>
</dbReference>
<dbReference type="InterPro" id="IPR011333">
    <property type="entry name" value="SKP1/BTB/POZ_sf"/>
</dbReference>
<evidence type="ECO:0000256" key="9">
    <source>
        <dbReference type="ARBA" id="ARBA00023242"/>
    </source>
</evidence>
<keyword evidence="4 10" id="KW-0863">Zinc-finger</keyword>
<dbReference type="FunFam" id="3.30.160.60:FF:000340">
    <property type="entry name" value="zinc finger protein 473 isoform X1"/>
    <property type="match status" value="1"/>
</dbReference>
<evidence type="ECO:0000256" key="3">
    <source>
        <dbReference type="ARBA" id="ARBA00022737"/>
    </source>
</evidence>
<dbReference type="Pfam" id="PF00651">
    <property type="entry name" value="BTB"/>
    <property type="match status" value="1"/>
</dbReference>
<dbReference type="PANTHER" id="PTHR46105">
    <property type="entry name" value="AGAP004733-PA"/>
    <property type="match status" value="1"/>
</dbReference>
<dbReference type="PANTHER" id="PTHR46105:SF5">
    <property type="entry name" value="ZINC FINGER AND BTB DOMAIN-CONTAINING PROTEIN 44 ISOFORM X1"/>
    <property type="match status" value="1"/>
</dbReference>
<evidence type="ECO:0000313" key="15">
    <source>
        <dbReference type="RefSeq" id="XP_047739606.1"/>
    </source>
</evidence>
<feature type="region of interest" description="Disordered" evidence="11">
    <location>
        <begin position="1074"/>
        <end position="1099"/>
    </location>
</feature>
<feature type="domain" description="C2H2-type" evidence="13">
    <location>
        <begin position="1017"/>
        <end position="1044"/>
    </location>
</feature>
<feature type="region of interest" description="Disordered" evidence="11">
    <location>
        <begin position="326"/>
        <end position="347"/>
    </location>
</feature>
<evidence type="ECO:0000256" key="8">
    <source>
        <dbReference type="ARBA" id="ARBA00023163"/>
    </source>
</evidence>
<feature type="compositionally biased region" description="Basic residues" evidence="11">
    <location>
        <begin position="162"/>
        <end position="177"/>
    </location>
</feature>
<accession>A0A979FT53</accession>
<keyword evidence="9" id="KW-0539">Nucleus</keyword>
<dbReference type="InterPro" id="IPR050457">
    <property type="entry name" value="ZnFinger_BTB_dom_contain"/>
</dbReference>
<feature type="domain" description="BTB" evidence="12">
    <location>
        <begin position="30"/>
        <end position="94"/>
    </location>
</feature>
<proteinExistence type="predicted"/>
<dbReference type="Proteomes" id="UP000694843">
    <property type="component" value="Unplaced"/>
</dbReference>
<feature type="compositionally biased region" description="Low complexity" evidence="11">
    <location>
        <begin position="725"/>
        <end position="742"/>
    </location>
</feature>
<dbReference type="GO" id="GO:0000981">
    <property type="term" value="F:DNA-binding transcription factor activity, RNA polymerase II-specific"/>
    <property type="evidence" value="ECO:0007669"/>
    <property type="project" value="TreeGrafter"/>
</dbReference>
<keyword evidence="3" id="KW-0677">Repeat</keyword>
<dbReference type="SMART" id="SM00355">
    <property type="entry name" value="ZnF_C2H2"/>
    <property type="match status" value="2"/>
</dbReference>
<feature type="compositionally biased region" description="Low complexity" evidence="11">
    <location>
        <begin position="333"/>
        <end position="347"/>
    </location>
</feature>
<organism evidence="14 15">
    <name type="scientific">Hyalella azteca</name>
    <name type="common">Amphipod</name>
    <dbReference type="NCBI Taxonomy" id="294128"/>
    <lineage>
        <taxon>Eukaryota</taxon>
        <taxon>Metazoa</taxon>
        <taxon>Ecdysozoa</taxon>
        <taxon>Arthropoda</taxon>
        <taxon>Crustacea</taxon>
        <taxon>Multicrustacea</taxon>
        <taxon>Malacostraca</taxon>
        <taxon>Eumalacostraca</taxon>
        <taxon>Peracarida</taxon>
        <taxon>Amphipoda</taxon>
        <taxon>Senticaudata</taxon>
        <taxon>Talitrida</taxon>
        <taxon>Talitroidea</taxon>
        <taxon>Hyalellidae</taxon>
        <taxon>Hyalella</taxon>
    </lineage>
</organism>
<dbReference type="AlphaFoldDB" id="A0A979FT53"/>
<feature type="region of interest" description="Disordered" evidence="11">
    <location>
        <begin position="198"/>
        <end position="253"/>
    </location>
</feature>
<keyword evidence="2" id="KW-0479">Metal-binding</keyword>
<evidence type="ECO:0000256" key="2">
    <source>
        <dbReference type="ARBA" id="ARBA00022723"/>
    </source>
</evidence>
<dbReference type="Pfam" id="PF00096">
    <property type="entry name" value="zf-C2H2"/>
    <property type="match status" value="1"/>
</dbReference>
<dbReference type="Gene3D" id="3.30.160.60">
    <property type="entry name" value="Classic Zinc Finger"/>
    <property type="match status" value="2"/>
</dbReference>
<dbReference type="OrthoDB" id="3437960at2759"/>
<dbReference type="Gene3D" id="3.30.710.10">
    <property type="entry name" value="Potassium Channel Kv1.1, Chain A"/>
    <property type="match status" value="1"/>
</dbReference>
<gene>
    <name evidence="15" type="primary">LOC108670085</name>
</gene>
<reference evidence="15" key="1">
    <citation type="submission" date="2025-08" db="UniProtKB">
        <authorList>
            <consortium name="RefSeq"/>
        </authorList>
    </citation>
    <scope>IDENTIFICATION</scope>
    <source>
        <tissue evidence="15">Whole organism</tissue>
    </source>
</reference>
<dbReference type="GeneID" id="108670085"/>
<evidence type="ECO:0000259" key="13">
    <source>
        <dbReference type="PROSITE" id="PS50157"/>
    </source>
</evidence>
<keyword evidence="8" id="KW-0804">Transcription</keyword>
<evidence type="ECO:0000256" key="5">
    <source>
        <dbReference type="ARBA" id="ARBA00022833"/>
    </source>
</evidence>
<evidence type="ECO:0000256" key="6">
    <source>
        <dbReference type="ARBA" id="ARBA00023015"/>
    </source>
</evidence>
<feature type="compositionally biased region" description="Basic and acidic residues" evidence="11">
    <location>
        <begin position="228"/>
        <end position="241"/>
    </location>
</feature>
<feature type="region of interest" description="Disordered" evidence="11">
    <location>
        <begin position="714"/>
        <end position="751"/>
    </location>
</feature>
<dbReference type="GO" id="GO:0000978">
    <property type="term" value="F:RNA polymerase II cis-regulatory region sequence-specific DNA binding"/>
    <property type="evidence" value="ECO:0007669"/>
    <property type="project" value="TreeGrafter"/>
</dbReference>
<dbReference type="InterPro" id="IPR000210">
    <property type="entry name" value="BTB/POZ_dom"/>
</dbReference>
<sequence length="1099" mass="117835">MEEEQLLKWNNHGSHMLHAFKLLRRSDRFSDVTLFSDGKFFMSHKIVLSACSDYFDSMLGFVTTEKPIIFLDLNPLFVSALLDYMYMGQVQIKASDVSGFLDAAQKLKIKGLWIDPKKDEVNNADDDFQRKLQLGLVHSEFLSNQFAPRPPHPLVNNNVKTFNRRTSRSPPCKRKRSSPVLKNAATVAATITTGCVDSTTTADHPPPPPYHATNAVLCRSPPPASDLTEDRRSVNEERSADEANTSDVNPLPLVKIEMEEGSATEEEETTINSCTADSGHQLKMEAEAEIKDPLVTDSDEGGATDAAPGSSTAAACTAVVVEEELGQDATLPSPSSTCSTTTSTTTTTTYTTTNATSISAKTSTNTVTTSTEVAQLAPSLSDDTTVPPSSSIAHGSAYFIVDSFTPDDHSCSPPRPISPTAAEQSTLSEAGKSNTGIGLDVHLCGDAVNAETKVALHRNSLSSEGSVSSQAIAPKLEDSRASSPILFNSCVPVHEKVTTEVGFEICGSNDLANSCSSASETKINSAEYSTVVSNAVEYSVEFSTNAETEITLPEQKNIENTSLSAASDDLVSKHPYSNTRLPSDRASRILAALPNVSISAVPRNGTPENGMNDAIEPAGADANAEMTSIDVAGDVAFSSSNEIDENLTLANATTTHAFNTGTAVTSQSSSSPTDEPEIRASDTNVPNDFGSSSMAFKLKNSTSVSLSVVSATTNNELPSTRGAKSPPSDNSSSAALALMSSPTDSSDKRDALKARLGTDGYVTAKKKREDESMDFEEFILNECSNFESGSDSRDEEASGDTITFHDEGLSLLGLNSSVTISRSTVEVGRKSNCSNALGDRPVTLDQITSSFSGANDDGYVEDVCDDSDDDIIEEYSNLNRRSDLPVELQNLDFNNPSLQETSSFKDGNLWFEDSSDLGRTPGAFSLKHFPAQARKQMNVHMGYQNRPGRRWSSFGQGNAGHSHSLAPIIIGPSASNNMNDIYNDMLKYSISTPVAADPSQPGTSCGFPQQPKLVKSFMCPLCKKTFEWASLLNTHLRIHTGEKPYGCPKCPYRSTQKGNVQRHIHTKHVLRLGRKQVVPAEEGSRLPPSSSSADGTPHG</sequence>
<dbReference type="PROSITE" id="PS50157">
    <property type="entry name" value="ZINC_FINGER_C2H2_2"/>
    <property type="match status" value="1"/>
</dbReference>
<evidence type="ECO:0000256" key="10">
    <source>
        <dbReference type="PROSITE-ProRule" id="PRU00042"/>
    </source>
</evidence>
<dbReference type="GO" id="GO:0005634">
    <property type="term" value="C:nucleus"/>
    <property type="evidence" value="ECO:0007669"/>
    <property type="project" value="UniProtKB-SubCell"/>
</dbReference>
<evidence type="ECO:0000259" key="12">
    <source>
        <dbReference type="PROSITE" id="PS50097"/>
    </source>
</evidence>
<dbReference type="FunFam" id="3.30.160.60:FF:000446">
    <property type="entry name" value="Zinc finger protein"/>
    <property type="match status" value="1"/>
</dbReference>
<feature type="region of interest" description="Disordered" evidence="11">
    <location>
        <begin position="660"/>
        <end position="687"/>
    </location>
</feature>
<keyword evidence="5" id="KW-0862">Zinc</keyword>
<comment type="subcellular location">
    <subcellularLocation>
        <location evidence="1">Nucleus</location>
    </subcellularLocation>
</comment>
<evidence type="ECO:0000313" key="14">
    <source>
        <dbReference type="Proteomes" id="UP000694843"/>
    </source>
</evidence>
<evidence type="ECO:0000256" key="4">
    <source>
        <dbReference type="ARBA" id="ARBA00022771"/>
    </source>
</evidence>
<dbReference type="SUPFAM" id="SSF57667">
    <property type="entry name" value="beta-beta-alpha zinc fingers"/>
    <property type="match status" value="1"/>
</dbReference>
<dbReference type="SMART" id="SM00225">
    <property type="entry name" value="BTB"/>
    <property type="match status" value="1"/>
</dbReference>
<dbReference type="SUPFAM" id="SSF54695">
    <property type="entry name" value="POZ domain"/>
    <property type="match status" value="1"/>
</dbReference>
<evidence type="ECO:0000256" key="11">
    <source>
        <dbReference type="SAM" id="MobiDB-lite"/>
    </source>
</evidence>
<keyword evidence="7" id="KW-0238">DNA-binding</keyword>
<dbReference type="InterPro" id="IPR036236">
    <property type="entry name" value="Znf_C2H2_sf"/>
</dbReference>
<evidence type="ECO:0000256" key="7">
    <source>
        <dbReference type="ARBA" id="ARBA00023125"/>
    </source>
</evidence>
<feature type="region of interest" description="Disordered" evidence="11">
    <location>
        <begin position="147"/>
        <end position="181"/>
    </location>
</feature>
<protein>
    <submittedName>
        <fullName evidence="15">Mucin-5AC isoform X1</fullName>
    </submittedName>
</protein>